<keyword evidence="5 6" id="KW-0804">Transcription</keyword>
<comment type="similarity">
    <text evidence="6">Belongs to the sigma-70 factor family. RpoD/SigA subfamily.</text>
</comment>
<feature type="region of interest" description="Sigma-70 factor domain-4" evidence="6">
    <location>
        <begin position="725"/>
        <end position="778"/>
    </location>
</feature>
<feature type="compositionally biased region" description="Low complexity" evidence="7">
    <location>
        <begin position="1"/>
        <end position="14"/>
    </location>
</feature>
<dbReference type="PROSITE" id="PS00715">
    <property type="entry name" value="SIGMA70_1"/>
    <property type="match status" value="1"/>
</dbReference>
<dbReference type="SUPFAM" id="SSF88659">
    <property type="entry name" value="Sigma3 and sigma4 domains of RNA polymerase sigma factors"/>
    <property type="match status" value="2"/>
</dbReference>
<protein>
    <recommendedName>
        <fullName evidence="6">RNA polymerase sigma factor RpoD</fullName>
    </recommendedName>
    <alternativeName>
        <fullName evidence="6">Sigma-70</fullName>
    </alternativeName>
</protein>
<dbReference type="InterPro" id="IPR036388">
    <property type="entry name" value="WH-like_DNA-bd_sf"/>
</dbReference>
<feature type="region of interest" description="Sigma-70 factor domain-3" evidence="6">
    <location>
        <begin position="636"/>
        <end position="712"/>
    </location>
</feature>
<keyword evidence="1 6" id="KW-0963">Cytoplasm</keyword>
<gene>
    <name evidence="6 10" type="primary">rpoD</name>
    <name evidence="10" type="ORF">JJB11_19035</name>
</gene>
<dbReference type="InterPro" id="IPR042189">
    <property type="entry name" value="RNA_pol_sigma_70_r1_1_sf"/>
</dbReference>
<sequence>MPVQKSAKPSTAAKPADRKPVQASSPSASKAQLKVVKSDKKPAPTKVAKPVPTKSIAAKSEKASAKEETKKTAKSAVVAEEPAKKKPGRPPKASAEVDTPAKATGGAKRGRKPKDAAPAAKGDAEDVDLADVDAEFEDSEPVVEEVAAVAEKAKPLRMKISKAKERALMKEFGLDEAVLSEEDMAKRRQRLKSLITLGKTRGYLTHAEITDHLPEKLVDAETLEVVVSMLNDMGVAVYEQTPDAETLLLTNTGPTAATVEEAEEEAEAALSTVDSEFGRTTDPVRMYMREMGTVELLTREGEIEIAKRIEGGLMAMMEAISASPATIAEILRLGAEIREGKIVISTVVDGFSNPNEADDYVAEEDFDEFDADDDDDGSGGSKALTRKLEELKAAALVKFDNIASLFEKVHRAYDKEGWGSPAYQKCQHALSEELMTIRFTAKTIEKLCDMVRGQVDDIRKKERELRRIIVDKCGMPQETFVKDFPPNLLNLRWVEKQAAAGKPWSVIMARNVPAIQELQQKLIDLQMQVVVPLTELKEINRRMNEGEASSREAKKEMIEANLRLVISIAKKYTNRGLQFLDLIQEGNIGLMKAVDKFEYRRGYKFSTYATWWIRQAITRSIADQARTIRIPVHMIETINKMNRISRQHLQEFGFEPDASILAAKMEIPEDKIRKIMKIAKEPISMETPIGDDDDSHLGDFIEDTGNTAPIEAAMQAGLRDVVKDILDSLTPREAKVLRMRFGIEMSTDHTLEEVGKQFDVTRERIRQIEAKALRKLKHPSRSDKLRSFIDTL</sequence>
<dbReference type="GO" id="GO:0016987">
    <property type="term" value="F:sigma factor activity"/>
    <property type="evidence" value="ECO:0007669"/>
    <property type="project" value="UniProtKB-UniRule"/>
</dbReference>
<feature type="region of interest" description="Disordered" evidence="7">
    <location>
        <begin position="1"/>
        <end position="127"/>
    </location>
</feature>
<feature type="short sequence motif" description="Interaction with polymerase core subunit RpoC" evidence="6">
    <location>
        <begin position="581"/>
        <end position="584"/>
    </location>
</feature>
<evidence type="ECO:0000256" key="3">
    <source>
        <dbReference type="ARBA" id="ARBA00023082"/>
    </source>
</evidence>
<dbReference type="InterPro" id="IPR007630">
    <property type="entry name" value="RNA_pol_sigma70_r4"/>
</dbReference>
<dbReference type="CDD" id="cd06171">
    <property type="entry name" value="Sigma70_r4"/>
    <property type="match status" value="1"/>
</dbReference>
<dbReference type="PANTHER" id="PTHR30603:SF60">
    <property type="entry name" value="RNA POLYMERASE SIGMA FACTOR RPOD"/>
    <property type="match status" value="1"/>
</dbReference>
<dbReference type="InterPro" id="IPR007127">
    <property type="entry name" value="RNA_pol_sigma_70_r1_1"/>
</dbReference>
<feature type="region of interest" description="Sigma-70 factor domain-2" evidence="6">
    <location>
        <begin position="557"/>
        <end position="627"/>
    </location>
</feature>
<comment type="caution">
    <text evidence="10">The sequence shown here is derived from an EMBL/GenBank/DDBJ whole genome shotgun (WGS) entry which is preliminary data.</text>
</comment>
<dbReference type="Gene3D" id="1.10.601.10">
    <property type="entry name" value="RNA Polymerase Primary Sigma Factor"/>
    <property type="match status" value="1"/>
</dbReference>
<evidence type="ECO:0000256" key="4">
    <source>
        <dbReference type="ARBA" id="ARBA00023125"/>
    </source>
</evidence>
<dbReference type="Gene3D" id="1.10.220.120">
    <property type="entry name" value="Sigma-70 factor, region 1.1"/>
    <property type="match status" value="1"/>
</dbReference>
<dbReference type="FunFam" id="1.10.10.10:FF:000002">
    <property type="entry name" value="RNA polymerase sigma factor SigA"/>
    <property type="match status" value="1"/>
</dbReference>
<feature type="compositionally biased region" description="Low complexity" evidence="7">
    <location>
        <begin position="44"/>
        <end position="58"/>
    </location>
</feature>
<evidence type="ECO:0000313" key="10">
    <source>
        <dbReference type="EMBL" id="MBK6008204.1"/>
    </source>
</evidence>
<reference evidence="10" key="1">
    <citation type="journal article" date="2012" name="J. Microbiol. Biotechnol.">
        <title>Ramlibacter ginsenosidimutans sp. nov., with ginsenoside-converting activity.</title>
        <authorList>
            <person name="Wang L."/>
            <person name="An D.S."/>
            <person name="Kim S.G."/>
            <person name="Jin F.X."/>
            <person name="Kim S.C."/>
            <person name="Lee S.T."/>
            <person name="Im W.T."/>
        </authorList>
    </citation>
    <scope>NUCLEOTIDE SEQUENCE</scope>
    <source>
        <strain evidence="10">KACC 17527</strain>
    </source>
</reference>
<dbReference type="InterPro" id="IPR028630">
    <property type="entry name" value="Sigma70_RpoD"/>
</dbReference>
<evidence type="ECO:0000256" key="1">
    <source>
        <dbReference type="ARBA" id="ARBA00022490"/>
    </source>
</evidence>
<evidence type="ECO:0000256" key="2">
    <source>
        <dbReference type="ARBA" id="ARBA00023015"/>
    </source>
</evidence>
<dbReference type="Pfam" id="PF04539">
    <property type="entry name" value="Sigma70_r3"/>
    <property type="match status" value="1"/>
</dbReference>
<evidence type="ECO:0000313" key="11">
    <source>
        <dbReference type="Proteomes" id="UP000630528"/>
    </source>
</evidence>
<evidence type="ECO:0000259" key="8">
    <source>
        <dbReference type="PROSITE" id="PS00715"/>
    </source>
</evidence>
<keyword evidence="4 6" id="KW-0238">DNA-binding</keyword>
<dbReference type="Pfam" id="PF04542">
    <property type="entry name" value="Sigma70_r2"/>
    <property type="match status" value="1"/>
</dbReference>
<dbReference type="InterPro" id="IPR014284">
    <property type="entry name" value="RNA_pol_sigma-70_dom"/>
</dbReference>
<keyword evidence="11" id="KW-1185">Reference proteome</keyword>
<evidence type="ECO:0000256" key="5">
    <source>
        <dbReference type="ARBA" id="ARBA00023163"/>
    </source>
</evidence>
<keyword evidence="2 6" id="KW-0805">Transcription regulation</keyword>
<keyword evidence="3 6" id="KW-0731">Sigma factor</keyword>
<dbReference type="EMBL" id="JAEPWM010000009">
    <property type="protein sequence ID" value="MBK6008204.1"/>
    <property type="molecule type" value="Genomic_DNA"/>
</dbReference>
<dbReference type="SUPFAM" id="SSF88946">
    <property type="entry name" value="Sigma2 domain of RNA polymerase sigma factors"/>
    <property type="match status" value="1"/>
</dbReference>
<comment type="subunit">
    <text evidence="6">Interacts transiently with the RNA polymerase catalytic core.</text>
</comment>
<dbReference type="InterPro" id="IPR012760">
    <property type="entry name" value="RNA_pol_sigma_RpoD_C"/>
</dbReference>
<dbReference type="InterPro" id="IPR000943">
    <property type="entry name" value="RNA_pol_sigma70"/>
</dbReference>
<name>A0A934TV58_9BURK</name>
<dbReference type="GO" id="GO:0005737">
    <property type="term" value="C:cytoplasm"/>
    <property type="evidence" value="ECO:0007669"/>
    <property type="project" value="UniProtKB-SubCell"/>
</dbReference>
<dbReference type="InterPro" id="IPR009042">
    <property type="entry name" value="RNA_pol_sigma70_r1_2"/>
</dbReference>
<dbReference type="Proteomes" id="UP000630528">
    <property type="component" value="Unassembled WGS sequence"/>
</dbReference>
<dbReference type="NCBIfam" id="TIGR02937">
    <property type="entry name" value="sigma70-ECF"/>
    <property type="match status" value="1"/>
</dbReference>
<proteinExistence type="inferred from homology"/>
<dbReference type="GO" id="GO:0006352">
    <property type="term" value="P:DNA-templated transcription initiation"/>
    <property type="evidence" value="ECO:0007669"/>
    <property type="project" value="UniProtKB-UniRule"/>
</dbReference>
<dbReference type="InterPro" id="IPR050239">
    <property type="entry name" value="Sigma-70_RNA_pol_init_factors"/>
</dbReference>
<dbReference type="GO" id="GO:0003677">
    <property type="term" value="F:DNA binding"/>
    <property type="evidence" value="ECO:0007669"/>
    <property type="project" value="UniProtKB-UniRule"/>
</dbReference>
<organism evidence="10 11">
    <name type="scientific">Ramlibacter ginsenosidimutans</name>
    <dbReference type="NCBI Taxonomy" id="502333"/>
    <lineage>
        <taxon>Bacteria</taxon>
        <taxon>Pseudomonadati</taxon>
        <taxon>Pseudomonadota</taxon>
        <taxon>Betaproteobacteria</taxon>
        <taxon>Burkholderiales</taxon>
        <taxon>Comamonadaceae</taxon>
        <taxon>Ramlibacter</taxon>
    </lineage>
</organism>
<reference evidence="10" key="2">
    <citation type="submission" date="2021-01" db="EMBL/GenBank/DDBJ databases">
        <authorList>
            <person name="Kang M."/>
        </authorList>
    </citation>
    <scope>NUCLEOTIDE SEQUENCE</scope>
    <source>
        <strain evidence="10">KACC 17527</strain>
    </source>
</reference>
<dbReference type="FunFam" id="1.10.601.10:FF:000001">
    <property type="entry name" value="RNA polymerase sigma factor SigA"/>
    <property type="match status" value="1"/>
</dbReference>
<dbReference type="Pfam" id="PF04546">
    <property type="entry name" value="Sigma70_ner"/>
    <property type="match status" value="1"/>
</dbReference>
<feature type="compositionally biased region" description="Basic and acidic residues" evidence="7">
    <location>
        <begin position="59"/>
        <end position="71"/>
    </location>
</feature>
<accession>A0A934TV58</accession>
<feature type="domain" description="RNA polymerase sigma-70" evidence="9">
    <location>
        <begin position="750"/>
        <end position="776"/>
    </location>
</feature>
<dbReference type="RefSeq" id="WP_201175083.1">
    <property type="nucleotide sequence ID" value="NZ_JAEPWM010000009.1"/>
</dbReference>
<dbReference type="NCBIfam" id="TIGR02393">
    <property type="entry name" value="RpoD_Cterm"/>
    <property type="match status" value="1"/>
</dbReference>
<dbReference type="FunFam" id="1.10.10.10:FF:000004">
    <property type="entry name" value="RNA polymerase sigma factor SigA"/>
    <property type="match status" value="1"/>
</dbReference>
<dbReference type="InterPro" id="IPR007631">
    <property type="entry name" value="RNA_pol_sigma_70_non-ess"/>
</dbReference>
<feature type="domain" description="RNA polymerase sigma-70" evidence="8">
    <location>
        <begin position="581"/>
        <end position="594"/>
    </location>
</feature>
<dbReference type="InterPro" id="IPR013325">
    <property type="entry name" value="RNA_pol_sigma_r2"/>
</dbReference>
<dbReference type="PROSITE" id="PS00716">
    <property type="entry name" value="SIGMA70_2"/>
    <property type="match status" value="1"/>
</dbReference>
<evidence type="ECO:0000259" key="9">
    <source>
        <dbReference type="PROSITE" id="PS00716"/>
    </source>
</evidence>
<dbReference type="NCBIfam" id="NF004208">
    <property type="entry name" value="PRK05658.1"/>
    <property type="match status" value="1"/>
</dbReference>
<comment type="function">
    <text evidence="6">Sigma factors are initiation factors that promote the attachment of RNA polymerase to specific initiation sites and are then released. This sigma factor is the primary sigma factor during exponential growth.</text>
</comment>
<dbReference type="AlphaFoldDB" id="A0A934TV58"/>
<evidence type="ECO:0000256" key="7">
    <source>
        <dbReference type="SAM" id="MobiDB-lite"/>
    </source>
</evidence>
<dbReference type="InterPro" id="IPR013324">
    <property type="entry name" value="RNA_pol_sigma_r3/r4-like"/>
</dbReference>
<dbReference type="Pfam" id="PF04545">
    <property type="entry name" value="Sigma70_r4"/>
    <property type="match status" value="1"/>
</dbReference>
<dbReference type="InterPro" id="IPR007627">
    <property type="entry name" value="RNA_pol_sigma70_r2"/>
</dbReference>
<dbReference type="PRINTS" id="PR00046">
    <property type="entry name" value="SIGMA70FCT"/>
</dbReference>
<evidence type="ECO:0000256" key="6">
    <source>
        <dbReference type="HAMAP-Rule" id="MF_00963"/>
    </source>
</evidence>
<comment type="subcellular location">
    <subcellularLocation>
        <location evidence="6">Cytoplasm</location>
    </subcellularLocation>
</comment>
<dbReference type="PANTHER" id="PTHR30603">
    <property type="entry name" value="RNA POLYMERASE SIGMA FACTOR RPO"/>
    <property type="match status" value="1"/>
</dbReference>
<dbReference type="Pfam" id="PF00140">
    <property type="entry name" value="Sigma70_r1_2"/>
    <property type="match status" value="1"/>
</dbReference>
<dbReference type="InterPro" id="IPR007624">
    <property type="entry name" value="RNA_pol_sigma70_r3"/>
</dbReference>
<dbReference type="Pfam" id="PF03979">
    <property type="entry name" value="Sigma70_r1_1"/>
    <property type="match status" value="1"/>
</dbReference>
<dbReference type="HAMAP" id="MF_00963">
    <property type="entry name" value="Sigma70_RpoD_SigA"/>
    <property type="match status" value="1"/>
</dbReference>
<feature type="DNA-binding region" description="H-T-H motif" evidence="6">
    <location>
        <begin position="751"/>
        <end position="770"/>
    </location>
</feature>
<dbReference type="Gene3D" id="1.10.10.10">
    <property type="entry name" value="Winged helix-like DNA-binding domain superfamily/Winged helix DNA-binding domain"/>
    <property type="match status" value="2"/>
</dbReference>